<dbReference type="PANTHER" id="PTHR46137:SF3">
    <property type="entry name" value="OS05G0310600 PROTEIN"/>
    <property type="match status" value="1"/>
</dbReference>
<name>A0A1U7J5V4_9CYAN</name>
<dbReference type="OrthoDB" id="9812095at2"/>
<dbReference type="PROSITE" id="PS51934">
    <property type="entry name" value="LRAT"/>
    <property type="match status" value="1"/>
</dbReference>
<dbReference type="RefSeq" id="WP_073608590.1">
    <property type="nucleotide sequence ID" value="NZ_MRCG01000007.1"/>
</dbReference>
<proteinExistence type="predicted"/>
<accession>A0A1U7J5V4</accession>
<dbReference type="PANTHER" id="PTHR46137">
    <property type="entry name" value="OS05G0310600 PROTEIN"/>
    <property type="match status" value="1"/>
</dbReference>
<comment type="caution">
    <text evidence="2">The sequence shown here is derived from an EMBL/GenBank/DDBJ whole genome shotgun (WGS) entry which is preliminary data.</text>
</comment>
<dbReference type="STRING" id="549789.NIES30_11615"/>
<sequence>MAKGDQIYVMRDLAGVPGLYQHHGIDCGDGTVIHYSKARDIAEIARTSYDAFSWSNPVYTVRKSLIYDPEVVVERATTRLGERQYDLLLNNCEHFANWCTTGRSESRQLANFGLRTDQLNLPELRRLAEGDRYTTPPAEARANFQKALGDIATAYNTTLADQQAAQKDVRDWHRVAEKALENHREDLSKAALHRKVAAKKRVDMLTAQLSELVELELNLQRNRVFVERQVGSGWVNS</sequence>
<dbReference type="Pfam" id="PF04970">
    <property type="entry name" value="LRAT"/>
    <property type="match status" value="1"/>
</dbReference>
<dbReference type="AlphaFoldDB" id="A0A1U7J5V4"/>
<dbReference type="InterPro" id="IPR007053">
    <property type="entry name" value="LRAT_dom"/>
</dbReference>
<dbReference type="EMBL" id="MRCG01000007">
    <property type="protein sequence ID" value="OKH48136.1"/>
    <property type="molecule type" value="Genomic_DNA"/>
</dbReference>
<dbReference type="Gene3D" id="3.90.1720.10">
    <property type="entry name" value="endopeptidase domain like (from Nostoc punctiforme)"/>
    <property type="match status" value="1"/>
</dbReference>
<organism evidence="2 3">
    <name type="scientific">Phormidium tenue NIES-30</name>
    <dbReference type="NCBI Taxonomy" id="549789"/>
    <lineage>
        <taxon>Bacteria</taxon>
        <taxon>Bacillati</taxon>
        <taxon>Cyanobacteriota</taxon>
        <taxon>Cyanophyceae</taxon>
        <taxon>Oscillatoriophycideae</taxon>
        <taxon>Oscillatoriales</taxon>
        <taxon>Oscillatoriaceae</taxon>
        <taxon>Phormidium</taxon>
    </lineage>
</organism>
<keyword evidence="3" id="KW-1185">Reference proteome</keyword>
<evidence type="ECO:0000313" key="2">
    <source>
        <dbReference type="EMBL" id="OKH48136.1"/>
    </source>
</evidence>
<gene>
    <name evidence="2" type="ORF">NIES30_11615</name>
</gene>
<dbReference type="Proteomes" id="UP000185557">
    <property type="component" value="Unassembled WGS sequence"/>
</dbReference>
<protein>
    <recommendedName>
        <fullName evidence="1">LRAT domain-containing protein</fullName>
    </recommendedName>
</protein>
<feature type="domain" description="LRAT" evidence="1">
    <location>
        <begin position="12"/>
        <end position="108"/>
    </location>
</feature>
<reference evidence="2 3" key="1">
    <citation type="submission" date="2016-11" db="EMBL/GenBank/DDBJ databases">
        <title>Draft Genome Sequences of Nine Cyanobacterial Strains from Diverse Habitats.</title>
        <authorList>
            <person name="Zhu T."/>
            <person name="Hou S."/>
            <person name="Lu X."/>
            <person name="Hess W.R."/>
        </authorList>
    </citation>
    <scope>NUCLEOTIDE SEQUENCE [LARGE SCALE GENOMIC DNA]</scope>
    <source>
        <strain evidence="2 3">NIES-30</strain>
    </source>
</reference>
<evidence type="ECO:0000313" key="3">
    <source>
        <dbReference type="Proteomes" id="UP000185557"/>
    </source>
</evidence>
<evidence type="ECO:0000259" key="1">
    <source>
        <dbReference type="PROSITE" id="PS51934"/>
    </source>
</evidence>